<evidence type="ECO:0008006" key="5">
    <source>
        <dbReference type="Google" id="ProtNLM"/>
    </source>
</evidence>
<keyword evidence="2" id="KW-0732">Signal</keyword>
<sequence>MRGRGRWWTAVAGATAAVLLGAGCGAGTGSGGGASAPAFDRETAHAEIVAAVEKAGLPKSDLPGIGGPTPTGSTPRPTPSTERERLEERALVCTAAWQYVGPPVDGSRGDLEKAVTALVGKDWVQGERQVEKLDEHGGTMLQITLRKRGWVMYARHTGVQQSLTMEMISLHATETACMNRFTEQERKALLGDAEQG</sequence>
<accession>A0ABY6R540</accession>
<name>A0ABY6R540_9ACTN</name>
<protein>
    <recommendedName>
        <fullName evidence="5">Lipoprotein</fullName>
    </recommendedName>
</protein>
<dbReference type="EMBL" id="CP084204">
    <property type="protein sequence ID" value="UZX24228.1"/>
    <property type="molecule type" value="Genomic_DNA"/>
</dbReference>
<dbReference type="GeneID" id="95603277"/>
<proteinExistence type="predicted"/>
<dbReference type="RefSeq" id="WP_190103619.1">
    <property type="nucleotide sequence ID" value="NZ_BMUH01000005.1"/>
</dbReference>
<keyword evidence="4" id="KW-1185">Reference proteome</keyword>
<reference evidence="3" key="1">
    <citation type="submission" date="2021-09" db="EMBL/GenBank/DDBJ databases">
        <title>Complete genome sequence and metabolic characterization of Streptomyces tanashiensis DSM 731 the producer of antibacterial Kalafungin and diverse secondary metabolites.</title>
        <authorList>
            <person name="Abbasi M.N."/>
            <person name="Anwar M.N."/>
            <person name="Alam K."/>
            <person name="Shoaib M."/>
            <person name="Lin Z."/>
            <person name="Hayat M."/>
            <person name="Ali M.I."/>
            <person name="Malik H.M.T."/>
            <person name="Ahmed I."/>
            <person name="Li A."/>
            <person name="Hailong Wang H."/>
            <person name="Zhang Y."/>
        </authorList>
    </citation>
    <scope>NUCLEOTIDE SEQUENCE</scope>
    <source>
        <strain evidence="3">Kala</strain>
    </source>
</reference>
<dbReference type="PROSITE" id="PS51257">
    <property type="entry name" value="PROKAR_LIPOPROTEIN"/>
    <property type="match status" value="1"/>
</dbReference>
<gene>
    <name evidence="3" type="ORF">LDH80_27565</name>
</gene>
<feature type="signal peptide" evidence="2">
    <location>
        <begin position="1"/>
        <end position="26"/>
    </location>
</feature>
<organism evidence="3 4">
    <name type="scientific">Streptomyces tanashiensis</name>
    <dbReference type="NCBI Taxonomy" id="67367"/>
    <lineage>
        <taxon>Bacteria</taxon>
        <taxon>Bacillati</taxon>
        <taxon>Actinomycetota</taxon>
        <taxon>Actinomycetes</taxon>
        <taxon>Kitasatosporales</taxon>
        <taxon>Streptomycetaceae</taxon>
        <taxon>Streptomyces</taxon>
    </lineage>
</organism>
<feature type="chain" id="PRO_5047076568" description="Lipoprotein" evidence="2">
    <location>
        <begin position="27"/>
        <end position="196"/>
    </location>
</feature>
<evidence type="ECO:0000313" key="3">
    <source>
        <dbReference type="EMBL" id="UZX24228.1"/>
    </source>
</evidence>
<evidence type="ECO:0000256" key="1">
    <source>
        <dbReference type="SAM" id="MobiDB-lite"/>
    </source>
</evidence>
<evidence type="ECO:0000256" key="2">
    <source>
        <dbReference type="SAM" id="SignalP"/>
    </source>
</evidence>
<evidence type="ECO:0000313" key="4">
    <source>
        <dbReference type="Proteomes" id="UP001164506"/>
    </source>
</evidence>
<dbReference type="Proteomes" id="UP001164506">
    <property type="component" value="Chromosome"/>
</dbReference>
<feature type="region of interest" description="Disordered" evidence="1">
    <location>
        <begin position="57"/>
        <end position="84"/>
    </location>
</feature>